<proteinExistence type="predicted"/>
<protein>
    <submittedName>
        <fullName evidence="2">VOC family protein</fullName>
    </submittedName>
</protein>
<feature type="domain" description="VOC" evidence="1">
    <location>
        <begin position="12"/>
        <end position="137"/>
    </location>
</feature>
<dbReference type="InterPro" id="IPR004360">
    <property type="entry name" value="Glyas_Fos-R_dOase_dom"/>
</dbReference>
<gene>
    <name evidence="2" type="ORF">FAZ69_14495</name>
</gene>
<comment type="caution">
    <text evidence="2">The sequence shown here is derived from an EMBL/GenBank/DDBJ whole genome shotgun (WGS) entry which is preliminary data.</text>
</comment>
<sequence>MSASTVKPIPEGMHSLTPHLVCAGAAEAIAFYIKAFNAVEGVRLPAPNGKIMHASLKIGDSTLFLFDEMPEHGALGPKSLKGSPVTIHLYVENVDATVERAVAAGAKVTMPVADMFWGDRYGQIEDPFGHRWSVATHVRDVSPDDMQKAMANACGGQG</sequence>
<keyword evidence="3" id="KW-1185">Reference proteome</keyword>
<dbReference type="RefSeq" id="WP_136895627.1">
    <property type="nucleotide sequence ID" value="NZ_SWJE01000007.1"/>
</dbReference>
<dbReference type="InterPro" id="IPR037523">
    <property type="entry name" value="VOC_core"/>
</dbReference>
<dbReference type="AlphaFoldDB" id="A0A4U1I4Z8"/>
<dbReference type="EMBL" id="SWJE01000007">
    <property type="protein sequence ID" value="TKC88352.1"/>
    <property type="molecule type" value="Genomic_DNA"/>
</dbReference>
<dbReference type="InterPro" id="IPR029068">
    <property type="entry name" value="Glyas_Bleomycin-R_OHBP_Dase"/>
</dbReference>
<dbReference type="Pfam" id="PF00903">
    <property type="entry name" value="Glyoxalase"/>
    <property type="match status" value="1"/>
</dbReference>
<organism evidence="2 3">
    <name type="scientific">Trinickia terrae</name>
    <dbReference type="NCBI Taxonomy" id="2571161"/>
    <lineage>
        <taxon>Bacteria</taxon>
        <taxon>Pseudomonadati</taxon>
        <taxon>Pseudomonadota</taxon>
        <taxon>Betaproteobacteria</taxon>
        <taxon>Burkholderiales</taxon>
        <taxon>Burkholderiaceae</taxon>
        <taxon>Trinickia</taxon>
    </lineage>
</organism>
<evidence type="ECO:0000259" key="1">
    <source>
        <dbReference type="PROSITE" id="PS51819"/>
    </source>
</evidence>
<evidence type="ECO:0000313" key="2">
    <source>
        <dbReference type="EMBL" id="TKC88352.1"/>
    </source>
</evidence>
<dbReference type="PANTHER" id="PTHR34109:SF1">
    <property type="entry name" value="VOC DOMAIN-CONTAINING PROTEIN"/>
    <property type="match status" value="1"/>
</dbReference>
<evidence type="ECO:0000313" key="3">
    <source>
        <dbReference type="Proteomes" id="UP000305539"/>
    </source>
</evidence>
<reference evidence="2 3" key="1">
    <citation type="submission" date="2019-04" db="EMBL/GenBank/DDBJ databases">
        <title>Trinickia sp. 7GSK02, isolated from subtropical forest soil.</title>
        <authorList>
            <person name="Gao Z.-H."/>
            <person name="Qiu L.-H."/>
        </authorList>
    </citation>
    <scope>NUCLEOTIDE SEQUENCE [LARGE SCALE GENOMIC DNA]</scope>
    <source>
        <strain evidence="2 3">7GSK02</strain>
    </source>
</reference>
<dbReference type="CDD" id="cd07246">
    <property type="entry name" value="VOC_like"/>
    <property type="match status" value="1"/>
</dbReference>
<dbReference type="Gene3D" id="3.30.720.110">
    <property type="match status" value="1"/>
</dbReference>
<dbReference type="PROSITE" id="PS51819">
    <property type="entry name" value="VOC"/>
    <property type="match status" value="1"/>
</dbReference>
<dbReference type="SUPFAM" id="SSF54593">
    <property type="entry name" value="Glyoxalase/Bleomycin resistance protein/Dihydroxybiphenyl dioxygenase"/>
    <property type="match status" value="1"/>
</dbReference>
<dbReference type="OrthoDB" id="9795306at2"/>
<accession>A0A4U1I4Z8</accession>
<name>A0A4U1I4Z8_9BURK</name>
<dbReference type="Proteomes" id="UP000305539">
    <property type="component" value="Unassembled WGS sequence"/>
</dbReference>
<dbReference type="PANTHER" id="PTHR34109">
    <property type="entry name" value="BNAUNNG04460D PROTEIN-RELATED"/>
    <property type="match status" value="1"/>
</dbReference>
<dbReference type="Gene3D" id="3.30.720.120">
    <property type="match status" value="1"/>
</dbReference>